<evidence type="ECO:0000313" key="5">
    <source>
        <dbReference type="Proteomes" id="UP000030745"/>
    </source>
</evidence>
<evidence type="ECO:0000259" key="3">
    <source>
        <dbReference type="Pfam" id="PF21743"/>
    </source>
</evidence>
<dbReference type="VEuPathDB" id="FungiDB:SPRG_07301"/>
<dbReference type="PANTHER" id="PTHR24121">
    <property type="entry name" value="NO MECHANORECEPTOR POTENTIAL C, ISOFORM D-RELATED"/>
    <property type="match status" value="1"/>
</dbReference>
<dbReference type="OMA" id="WACVSAL"/>
<organism evidence="4 5">
    <name type="scientific">Saprolegnia parasitica (strain CBS 223.65)</name>
    <dbReference type="NCBI Taxonomy" id="695850"/>
    <lineage>
        <taxon>Eukaryota</taxon>
        <taxon>Sar</taxon>
        <taxon>Stramenopiles</taxon>
        <taxon>Oomycota</taxon>
        <taxon>Saprolegniomycetes</taxon>
        <taxon>Saprolegniales</taxon>
        <taxon>Saprolegniaceae</taxon>
        <taxon>Saprolegnia</taxon>
    </lineage>
</organism>
<dbReference type="SUPFAM" id="SSF56112">
    <property type="entry name" value="Protein kinase-like (PK-like)"/>
    <property type="match status" value="1"/>
</dbReference>
<protein>
    <recommendedName>
        <fullName evidence="3">PTM/DIR17-like Tudor domain-containing protein</fullName>
    </recommendedName>
</protein>
<dbReference type="AlphaFoldDB" id="A0A067CME4"/>
<dbReference type="SMART" id="SM00248">
    <property type="entry name" value="ANK"/>
    <property type="match status" value="4"/>
</dbReference>
<dbReference type="Gene3D" id="1.10.510.10">
    <property type="entry name" value="Transferase(Phosphotransferase) domain 1"/>
    <property type="match status" value="1"/>
</dbReference>
<keyword evidence="2" id="KW-0175">Coiled coil</keyword>
<dbReference type="Proteomes" id="UP000030745">
    <property type="component" value="Unassembled WGS sequence"/>
</dbReference>
<dbReference type="InterPro" id="IPR002110">
    <property type="entry name" value="Ankyrin_rpt"/>
</dbReference>
<dbReference type="RefSeq" id="XP_012201483.1">
    <property type="nucleotide sequence ID" value="XM_012346093.1"/>
</dbReference>
<dbReference type="InterPro" id="IPR047365">
    <property type="entry name" value="Tudor_AtPTM-like"/>
</dbReference>
<dbReference type="SUPFAM" id="SSF48403">
    <property type="entry name" value="Ankyrin repeat"/>
    <property type="match status" value="1"/>
</dbReference>
<dbReference type="OrthoDB" id="78453at2759"/>
<evidence type="ECO:0000256" key="1">
    <source>
        <dbReference type="PROSITE-ProRule" id="PRU00023"/>
    </source>
</evidence>
<dbReference type="EMBL" id="KK583215">
    <property type="protein sequence ID" value="KDO27671.1"/>
    <property type="molecule type" value="Genomic_DNA"/>
</dbReference>
<sequence>MAERQWTMMAALATWCPETVSEPDPVGDLPIHVAAAYRQWDLVEMLVQLAPATASRRDRLGRSLLAVALGGQAWHCAKILVGLELNPLPTYDVDVVLQFQQWDLAAMLLYAMQDPLADPQHTLYLCCKYGAPSYILGAVAPTIAMIETIKPLDVALKHKHWETSACILSLHTGSARIKNATRLLPLQVAVAQEAPAWLLQRLASAYPSAALCVDARGNPLVHVMSVRQRWACVSALLEASPRVADTRDALGFSLLECLHYALALTGHDLDTLAATVASRSFRDSAGNAALHVAVLSGNVLFCKSLLRHANNIFLRNADGHSPHALAMQSSSLELRRLFEPLDGSAGGLPNEWLASNDCDGKTPLDHAIASGSLRVVQWMLQQGAVASTPIERLLSPHSGVPLPTQAAIRTELSAAQHSRLVLHTRYLVEARQTENDPDDAAMVAHALDLLSGTYVQLRGYQAADMCQADCAHIQSVQRQSQRILGVLDAFSDKGVYYAVLAHGVAPLRPLAARSSAQRHHIASSLAQAIYDLHVKAKCVALALTAESFLETGNCEYQLTDALACIPINASVANPQLMALYAATSKRKYMSPRLARQLLPVPTTDSTDDAMVVTPSDNLWSLGVILFELWSDTPWLEDLDANLFSALHAIARQADDDAIETKIVARGLSTAMNHVLLQLLLPSTPDDMTRIIHLEYFAPAQHASAPPSELAKDPTDAMTTTTMLQRYEIVALALESHRQQFSRALQQQEDHAKVVAKTERKLQQLTLDLAAAMERKADAVSAKLSAMESTLAQQRTAAPEPIWQRHQHPNIREHRRASYIGQRVRKAFEDGNVYHGSVCQLRFAGPPSRQSALWTIEYDDGDSEDVAAEELESLLLAPLSLPVLIPRKKPRLRGHFAKPMSRRPTNRF</sequence>
<keyword evidence="5" id="KW-1185">Reference proteome</keyword>
<keyword evidence="1" id="KW-0040">ANK repeat</keyword>
<gene>
    <name evidence="4" type="ORF">SPRG_07301</name>
</gene>
<feature type="repeat" description="ANK" evidence="1">
    <location>
        <begin position="359"/>
        <end position="384"/>
    </location>
</feature>
<evidence type="ECO:0000256" key="2">
    <source>
        <dbReference type="SAM" id="Coils"/>
    </source>
</evidence>
<name>A0A067CME4_SAPPC</name>
<dbReference type="GeneID" id="24129582"/>
<proteinExistence type="predicted"/>
<dbReference type="KEGG" id="spar:SPRG_07301"/>
<feature type="repeat" description="ANK" evidence="1">
    <location>
        <begin position="285"/>
        <end position="317"/>
    </location>
</feature>
<dbReference type="STRING" id="695850.A0A067CME4"/>
<reference evidence="4 5" key="1">
    <citation type="journal article" date="2013" name="PLoS Genet.">
        <title>Distinctive expansion of potential virulence genes in the genome of the oomycete fish pathogen Saprolegnia parasitica.</title>
        <authorList>
            <person name="Jiang R.H."/>
            <person name="de Bruijn I."/>
            <person name="Haas B.J."/>
            <person name="Belmonte R."/>
            <person name="Lobach L."/>
            <person name="Christie J."/>
            <person name="van den Ackerveken G."/>
            <person name="Bottin A."/>
            <person name="Bulone V."/>
            <person name="Diaz-Moreno S.M."/>
            <person name="Dumas B."/>
            <person name="Fan L."/>
            <person name="Gaulin E."/>
            <person name="Govers F."/>
            <person name="Grenville-Briggs L.J."/>
            <person name="Horner N.R."/>
            <person name="Levin J.Z."/>
            <person name="Mammella M."/>
            <person name="Meijer H.J."/>
            <person name="Morris P."/>
            <person name="Nusbaum C."/>
            <person name="Oome S."/>
            <person name="Phillips A.J."/>
            <person name="van Rooyen D."/>
            <person name="Rzeszutek E."/>
            <person name="Saraiva M."/>
            <person name="Secombes C.J."/>
            <person name="Seidl M.F."/>
            <person name="Snel B."/>
            <person name="Stassen J.H."/>
            <person name="Sykes S."/>
            <person name="Tripathy S."/>
            <person name="van den Berg H."/>
            <person name="Vega-Arreguin J.C."/>
            <person name="Wawra S."/>
            <person name="Young S.K."/>
            <person name="Zeng Q."/>
            <person name="Dieguez-Uribeondo J."/>
            <person name="Russ C."/>
            <person name="Tyler B.M."/>
            <person name="van West P."/>
        </authorList>
    </citation>
    <scope>NUCLEOTIDE SEQUENCE [LARGE SCALE GENOMIC DNA]</scope>
    <source>
        <strain evidence="4 5">CBS 223.65</strain>
    </source>
</reference>
<feature type="domain" description="PTM/DIR17-like Tudor" evidence="3">
    <location>
        <begin position="820"/>
        <end position="874"/>
    </location>
</feature>
<dbReference type="Gene3D" id="1.25.40.20">
    <property type="entry name" value="Ankyrin repeat-containing domain"/>
    <property type="match status" value="2"/>
</dbReference>
<dbReference type="PROSITE" id="PS50297">
    <property type="entry name" value="ANK_REP_REGION"/>
    <property type="match status" value="1"/>
</dbReference>
<feature type="coiled-coil region" evidence="2">
    <location>
        <begin position="754"/>
        <end position="789"/>
    </location>
</feature>
<accession>A0A067CME4</accession>
<dbReference type="Pfam" id="PF12796">
    <property type="entry name" value="Ank_2"/>
    <property type="match status" value="1"/>
</dbReference>
<dbReference type="PANTHER" id="PTHR24121:SF21">
    <property type="entry name" value="ANKYRIN REPEAT FAMILY PROTEIN"/>
    <property type="match status" value="1"/>
</dbReference>
<dbReference type="PROSITE" id="PS50088">
    <property type="entry name" value="ANK_REPEAT"/>
    <property type="match status" value="2"/>
</dbReference>
<dbReference type="InterPro" id="IPR011009">
    <property type="entry name" value="Kinase-like_dom_sf"/>
</dbReference>
<evidence type="ECO:0000313" key="4">
    <source>
        <dbReference type="EMBL" id="KDO27671.1"/>
    </source>
</evidence>
<dbReference type="InterPro" id="IPR036770">
    <property type="entry name" value="Ankyrin_rpt-contain_sf"/>
</dbReference>
<dbReference type="Pfam" id="PF21743">
    <property type="entry name" value="PTM_DIR17_Tudor"/>
    <property type="match status" value="1"/>
</dbReference>